<reference evidence="3" key="1">
    <citation type="journal article" date="2021" name="PeerJ">
        <title>Extensive microbial diversity within the chicken gut microbiome revealed by metagenomics and culture.</title>
        <authorList>
            <person name="Gilroy R."/>
            <person name="Ravi A."/>
            <person name="Getino M."/>
            <person name="Pursley I."/>
            <person name="Horton D.L."/>
            <person name="Alikhan N.F."/>
            <person name="Baker D."/>
            <person name="Gharbi K."/>
            <person name="Hall N."/>
            <person name="Watson M."/>
            <person name="Adriaenssens E.M."/>
            <person name="Foster-Nyarko E."/>
            <person name="Jarju S."/>
            <person name="Secka A."/>
            <person name="Antonio M."/>
            <person name="Oren A."/>
            <person name="Chaudhuri R.R."/>
            <person name="La Ragione R."/>
            <person name="Hildebrand F."/>
            <person name="Pallen M.J."/>
        </authorList>
    </citation>
    <scope>NUCLEOTIDE SEQUENCE</scope>
    <source>
        <strain evidence="3">CHK179-7159</strain>
    </source>
</reference>
<feature type="domain" description="Metallo-beta-lactamase" evidence="2">
    <location>
        <begin position="21"/>
        <end position="106"/>
    </location>
</feature>
<evidence type="ECO:0000256" key="1">
    <source>
        <dbReference type="SAM" id="MobiDB-lite"/>
    </source>
</evidence>
<dbReference type="InterPro" id="IPR036866">
    <property type="entry name" value="RibonucZ/Hydroxyglut_hydro"/>
</dbReference>
<name>A0A9D2L1G6_9FIRM</name>
<feature type="region of interest" description="Disordered" evidence="1">
    <location>
        <begin position="120"/>
        <end position="140"/>
    </location>
</feature>
<dbReference type="Pfam" id="PF00753">
    <property type="entry name" value="Lactamase_B"/>
    <property type="match status" value="1"/>
</dbReference>
<dbReference type="EMBL" id="DWYY01000102">
    <property type="protein sequence ID" value="HJA93331.1"/>
    <property type="molecule type" value="Genomic_DNA"/>
</dbReference>
<reference evidence="3" key="2">
    <citation type="submission" date="2021-04" db="EMBL/GenBank/DDBJ databases">
        <authorList>
            <person name="Gilroy R."/>
        </authorList>
    </citation>
    <scope>NUCLEOTIDE SEQUENCE</scope>
    <source>
        <strain evidence="3">CHK179-7159</strain>
    </source>
</reference>
<comment type="caution">
    <text evidence="3">The sequence shown here is derived from an EMBL/GenBank/DDBJ whole genome shotgun (WGS) entry which is preliminary data.</text>
</comment>
<sequence length="310" mass="35077">MRLVILTENTINKRGLLAEHGLSVLVEAAGRRILFDTGQSGVYLHNAGRMKEDLNGLDGIVLSHGHYDHTGGLPEFPHDQLPPVFVREKAFEEKLTGSRERNAYRDIGIPWLKKRSCEQMNPKGKKGREADCVETGRKEAGREKTESDIYSLLQERGLLRLTGDRKEIFPGIWTLSQIRALVPEEPLPDQFFVRRADRLIQDYMEDEQLLVIRTPEGLSVFAGCAHLGILNCLERVKEAFPDERLWLLLAGMHLRGCGEKRLSATVEGLRRCDFRWIIPLHCTGIEAIARIRETFGEKCLSGEAGRVITL</sequence>
<dbReference type="AlphaFoldDB" id="A0A9D2L1G6"/>
<dbReference type="PANTHER" id="PTHR13754">
    <property type="entry name" value="METALLO-BETA-LACTAMASE SUPERFAMILY PROTEIN"/>
    <property type="match status" value="1"/>
</dbReference>
<dbReference type="InterPro" id="IPR041712">
    <property type="entry name" value="DHPS-like_MBL-fold"/>
</dbReference>
<dbReference type="Proteomes" id="UP000886858">
    <property type="component" value="Unassembled WGS sequence"/>
</dbReference>
<dbReference type="InterPro" id="IPR052926">
    <property type="entry name" value="Metallo-beta-lactamase_dom"/>
</dbReference>
<evidence type="ECO:0000259" key="2">
    <source>
        <dbReference type="Pfam" id="PF00753"/>
    </source>
</evidence>
<gene>
    <name evidence="3" type="ORF">H9717_09515</name>
</gene>
<dbReference type="CDD" id="cd07713">
    <property type="entry name" value="DHPS-like_MBL-fold"/>
    <property type="match status" value="1"/>
</dbReference>
<dbReference type="InterPro" id="IPR001279">
    <property type="entry name" value="Metallo-B-lactamas"/>
</dbReference>
<accession>A0A9D2L1G6</accession>
<dbReference type="Gene3D" id="3.60.15.10">
    <property type="entry name" value="Ribonuclease Z/Hydroxyacylglutathione hydrolase-like"/>
    <property type="match status" value="1"/>
</dbReference>
<proteinExistence type="predicted"/>
<dbReference type="PANTHER" id="PTHR13754:SF13">
    <property type="entry name" value="METALLO-BETA-LACTAMASE SUPERFAMILY PROTEIN (AFU_ORTHOLOGUE AFUA_3G07630)"/>
    <property type="match status" value="1"/>
</dbReference>
<organism evidence="3 4">
    <name type="scientific">Candidatus Eisenbergiella merdipullorum</name>
    <dbReference type="NCBI Taxonomy" id="2838553"/>
    <lineage>
        <taxon>Bacteria</taxon>
        <taxon>Bacillati</taxon>
        <taxon>Bacillota</taxon>
        <taxon>Clostridia</taxon>
        <taxon>Lachnospirales</taxon>
        <taxon>Lachnospiraceae</taxon>
        <taxon>Eisenbergiella</taxon>
    </lineage>
</organism>
<protein>
    <submittedName>
        <fullName evidence="3">MBL fold metallo-hydrolase</fullName>
    </submittedName>
</protein>
<evidence type="ECO:0000313" key="3">
    <source>
        <dbReference type="EMBL" id="HJA93331.1"/>
    </source>
</evidence>
<feature type="compositionally biased region" description="Basic and acidic residues" evidence="1">
    <location>
        <begin position="127"/>
        <end position="140"/>
    </location>
</feature>
<evidence type="ECO:0000313" key="4">
    <source>
        <dbReference type="Proteomes" id="UP000886858"/>
    </source>
</evidence>
<dbReference type="SUPFAM" id="SSF56281">
    <property type="entry name" value="Metallo-hydrolase/oxidoreductase"/>
    <property type="match status" value="1"/>
</dbReference>
<dbReference type="GO" id="GO:0016740">
    <property type="term" value="F:transferase activity"/>
    <property type="evidence" value="ECO:0007669"/>
    <property type="project" value="TreeGrafter"/>
</dbReference>